<comment type="caution">
    <text evidence="2">The sequence shown here is derived from an EMBL/GenBank/DDBJ whole genome shotgun (WGS) entry which is preliminary data.</text>
</comment>
<evidence type="ECO:0000256" key="1">
    <source>
        <dbReference type="ARBA" id="ARBA00022679"/>
    </source>
</evidence>
<keyword evidence="3" id="KW-1185">Reference proteome</keyword>
<evidence type="ECO:0000313" key="2">
    <source>
        <dbReference type="EMBL" id="SPJ79104.1"/>
    </source>
</evidence>
<dbReference type="CDD" id="cd03784">
    <property type="entry name" value="GT1_Gtf-like"/>
    <property type="match status" value="1"/>
</dbReference>
<dbReference type="PANTHER" id="PTHR48050:SF13">
    <property type="entry name" value="STEROL 3-BETA-GLUCOSYLTRANSFERASE UGT80A2"/>
    <property type="match status" value="1"/>
</dbReference>
<organism evidence="2 3">
    <name type="scientific">Fusarium torulosum</name>
    <dbReference type="NCBI Taxonomy" id="33205"/>
    <lineage>
        <taxon>Eukaryota</taxon>
        <taxon>Fungi</taxon>
        <taxon>Dikarya</taxon>
        <taxon>Ascomycota</taxon>
        <taxon>Pezizomycotina</taxon>
        <taxon>Sordariomycetes</taxon>
        <taxon>Hypocreomycetidae</taxon>
        <taxon>Hypocreales</taxon>
        <taxon>Nectriaceae</taxon>
        <taxon>Fusarium</taxon>
    </lineage>
</organism>
<evidence type="ECO:0008006" key="4">
    <source>
        <dbReference type="Google" id="ProtNLM"/>
    </source>
</evidence>
<dbReference type="AlphaFoldDB" id="A0AAE8SJ21"/>
<accession>A0AAE8SJ21</accession>
<dbReference type="GO" id="GO:0016906">
    <property type="term" value="F:sterol 3-beta-glucosyltransferase activity"/>
    <property type="evidence" value="ECO:0007669"/>
    <property type="project" value="UniProtKB-ARBA"/>
</dbReference>
<keyword evidence="1" id="KW-0808">Transferase</keyword>
<evidence type="ECO:0000313" key="3">
    <source>
        <dbReference type="Proteomes" id="UP001187734"/>
    </source>
</evidence>
<protein>
    <recommendedName>
        <fullName evidence="4">Glycosyltransferase family 28 N-terminal domain-containing protein</fullName>
    </recommendedName>
</protein>
<dbReference type="SUPFAM" id="SSF53756">
    <property type="entry name" value="UDP-Glycosyltransferase/glycogen phosphorylase"/>
    <property type="match status" value="1"/>
</dbReference>
<dbReference type="InterPro" id="IPR050426">
    <property type="entry name" value="Glycosyltransferase_28"/>
</dbReference>
<dbReference type="Pfam" id="PF00201">
    <property type="entry name" value="UDPGT"/>
    <property type="match status" value="1"/>
</dbReference>
<dbReference type="Gene3D" id="3.40.50.2000">
    <property type="entry name" value="Glycogen Phosphorylase B"/>
    <property type="match status" value="2"/>
</dbReference>
<dbReference type="PANTHER" id="PTHR48050">
    <property type="entry name" value="STEROL 3-BETA-GLUCOSYLTRANSFERASE"/>
    <property type="match status" value="1"/>
</dbReference>
<proteinExistence type="predicted"/>
<name>A0AAE8SJ21_9HYPO</name>
<dbReference type="EMBL" id="ONZP01000251">
    <property type="protein sequence ID" value="SPJ79104.1"/>
    <property type="molecule type" value="Genomic_DNA"/>
</dbReference>
<reference evidence="2" key="1">
    <citation type="submission" date="2018-03" db="EMBL/GenBank/DDBJ databases">
        <authorList>
            <person name="Guldener U."/>
        </authorList>
    </citation>
    <scope>NUCLEOTIDE SEQUENCE</scope>
</reference>
<gene>
    <name evidence="2" type="ORF">FTOL_07495</name>
</gene>
<dbReference type="Proteomes" id="UP001187734">
    <property type="component" value="Unassembled WGS sequence"/>
</dbReference>
<dbReference type="InterPro" id="IPR002213">
    <property type="entry name" value="UDP_glucos_trans"/>
</dbReference>
<sequence length="676" mass="76050">MGFGSRGDLEPTLEIAQVLQYQHNHRVRYVTHQRYQHIVEAAGIEFYSLGRADPREMIAQRSLGSKALRKLLPQIQDHFFEMGQRYWGACIDDPAGIPEGKLSEPFVADAIIATLTTYVHCSAAARLGIPIHLQANNPRVFSKYLPHSQAEGSASSDSLTRNILSWWLKDLTFHLMLNSGFDRLRVEIMGLESFSPLWWTSQFFRFKLPCTNLWSSQLFPKPADWGEEIDIAGFASTTEKPYIPSDELIKFLKAPDECIYVGFGSMSFPNSGQVLEEIFDGVKATGRRTIYAKGWSGTEEGRIKRDDVFVVDEISHHWLFPRVAAVVIHMGAGTFSTALRLGKPMVMVPIAGDQPFWSHRVWKTGYAPEPIHLNSVTTELVSLRLEEALSPKIGHNVEEMAKRLREEEPGQFVFAKSALRTFEKVYANEGSCDLLPDRTAVWRHTVTDAKLSAVAASILINAGITLQEDLYLIRHVQLPDLKSPGDPMTGLISGLVMIVGRILTASTSLGGLVTAPSISQGGKQVVRSSMRAMTAPITLLYLVSYGFYNLLEYLTFKLGSVSQPQHFESSMWTYSYWKMLYLLITVPFKELSPRRNTLTTLLLSPARSVVSLINFPLGFMAFTSRLASRRIDQILGFRPTTDVVLEARVRQGKREMELVADDLSHQVIKSWRDWTQ</sequence>
<dbReference type="FunFam" id="3.40.50.2000:FF:000009">
    <property type="entry name" value="Sterol 3-beta-glucosyltransferase UGT80A2"/>
    <property type="match status" value="1"/>
</dbReference>